<dbReference type="SUPFAM" id="SSF46689">
    <property type="entry name" value="Homeodomain-like"/>
    <property type="match status" value="1"/>
</dbReference>
<dbReference type="PRINTS" id="PR00455">
    <property type="entry name" value="HTHTETR"/>
</dbReference>
<evidence type="ECO:0000256" key="2">
    <source>
        <dbReference type="ARBA" id="ARBA00023125"/>
    </source>
</evidence>
<dbReference type="GO" id="GO:0000976">
    <property type="term" value="F:transcription cis-regulatory region binding"/>
    <property type="evidence" value="ECO:0007669"/>
    <property type="project" value="TreeGrafter"/>
</dbReference>
<sequence length="222" mass="24355">MDNSAEIAGGLRERKRAATRAGITAAARTLTAERGLNGYTVEEVCERTGISRRTFFNYFPTKEDAVIGHGDDDLPAGILKEFIDGGASSPPGEMSPTLFRDLVRLSLRLSEDMEASEEETRQLIAVVKKEPQLILRLIGITERREAQFARDVARREGVASDHPVVQMAVALLSTIARKSSIAYFADGNTRPYKKLLMENISAASLLFSQPFDQPDTAAEGPR</sequence>
<feature type="DNA-binding region" description="H-T-H motif" evidence="4">
    <location>
        <begin position="40"/>
        <end position="59"/>
    </location>
</feature>
<dbReference type="InterPro" id="IPR023772">
    <property type="entry name" value="DNA-bd_HTH_TetR-type_CS"/>
</dbReference>
<dbReference type="Gene3D" id="1.10.357.10">
    <property type="entry name" value="Tetracycline Repressor, domain 2"/>
    <property type="match status" value="1"/>
</dbReference>
<evidence type="ECO:0000259" key="5">
    <source>
        <dbReference type="PROSITE" id="PS50977"/>
    </source>
</evidence>
<dbReference type="PANTHER" id="PTHR30055">
    <property type="entry name" value="HTH-TYPE TRANSCRIPTIONAL REGULATOR RUTR"/>
    <property type="match status" value="1"/>
</dbReference>
<keyword evidence="3" id="KW-0804">Transcription</keyword>
<dbReference type="OrthoDB" id="8688418at2"/>
<dbReference type="InterPro" id="IPR050109">
    <property type="entry name" value="HTH-type_TetR-like_transc_reg"/>
</dbReference>
<dbReference type="GO" id="GO:0003700">
    <property type="term" value="F:DNA-binding transcription factor activity"/>
    <property type="evidence" value="ECO:0007669"/>
    <property type="project" value="TreeGrafter"/>
</dbReference>
<keyword evidence="2 4" id="KW-0238">DNA-binding</keyword>
<reference evidence="7" key="1">
    <citation type="journal article" date="2014" name="Genome Announc.">
        <title>Genome Sequence of Arthrobacter siccitolerans 4J27, a Xeroprotectant-Producing Desiccation-Tolerant Microorganism.</title>
        <authorList>
            <person name="Manzanera M."/>
            <person name="Santa-Cruz-Calvo L."/>
            <person name="Vilchez J.I."/>
            <person name="Garcia-Fontana C."/>
            <person name="Silva-Castro G.A."/>
            <person name="Calvo C."/>
            <person name="Gonzalez-Lopez J."/>
        </authorList>
    </citation>
    <scope>NUCLEOTIDE SEQUENCE [LARGE SCALE GENOMIC DNA]</scope>
    <source>
        <strain evidence="7">4J27</strain>
    </source>
</reference>
<dbReference type="AlphaFoldDB" id="A0A024H569"/>
<dbReference type="PANTHER" id="PTHR30055:SF238">
    <property type="entry name" value="MYCOFACTOCIN BIOSYNTHESIS TRANSCRIPTIONAL REGULATOR MFTR-RELATED"/>
    <property type="match status" value="1"/>
</dbReference>
<keyword evidence="7" id="KW-1185">Reference proteome</keyword>
<name>A0A024H569_9MICC</name>
<gene>
    <name evidence="6" type="ORF">ARTSIC4J27_2984</name>
</gene>
<comment type="caution">
    <text evidence="6">The sequence shown here is derived from an EMBL/GenBank/DDBJ whole genome shotgun (WGS) entry which is preliminary data.</text>
</comment>
<evidence type="ECO:0000313" key="6">
    <source>
        <dbReference type="EMBL" id="CCQ47007.1"/>
    </source>
</evidence>
<dbReference type="PROSITE" id="PS01081">
    <property type="entry name" value="HTH_TETR_1"/>
    <property type="match status" value="1"/>
</dbReference>
<proteinExistence type="predicted"/>
<dbReference type="Proteomes" id="UP000035722">
    <property type="component" value="Unassembled WGS sequence"/>
</dbReference>
<accession>A0A024H569</accession>
<dbReference type="STRING" id="861266.ARTSIC4J27_2984"/>
<dbReference type="EMBL" id="CAQI01000046">
    <property type="protein sequence ID" value="CCQ47007.1"/>
    <property type="molecule type" value="Genomic_DNA"/>
</dbReference>
<dbReference type="Gene3D" id="1.10.10.60">
    <property type="entry name" value="Homeodomain-like"/>
    <property type="match status" value="1"/>
</dbReference>
<dbReference type="PROSITE" id="PS50977">
    <property type="entry name" value="HTH_TETR_2"/>
    <property type="match status" value="1"/>
</dbReference>
<dbReference type="InterPro" id="IPR009057">
    <property type="entry name" value="Homeodomain-like_sf"/>
</dbReference>
<evidence type="ECO:0000256" key="1">
    <source>
        <dbReference type="ARBA" id="ARBA00023015"/>
    </source>
</evidence>
<dbReference type="RefSeq" id="WP_050055876.1">
    <property type="nucleotide sequence ID" value="NZ_CAQI01000046.1"/>
</dbReference>
<dbReference type="Pfam" id="PF00440">
    <property type="entry name" value="TetR_N"/>
    <property type="match status" value="1"/>
</dbReference>
<evidence type="ECO:0000256" key="4">
    <source>
        <dbReference type="PROSITE-ProRule" id="PRU00335"/>
    </source>
</evidence>
<organism evidence="6 7">
    <name type="scientific">Pseudarthrobacter siccitolerans</name>
    <dbReference type="NCBI Taxonomy" id="861266"/>
    <lineage>
        <taxon>Bacteria</taxon>
        <taxon>Bacillati</taxon>
        <taxon>Actinomycetota</taxon>
        <taxon>Actinomycetes</taxon>
        <taxon>Micrococcales</taxon>
        <taxon>Micrococcaceae</taxon>
        <taxon>Pseudarthrobacter</taxon>
    </lineage>
</organism>
<evidence type="ECO:0000256" key="3">
    <source>
        <dbReference type="ARBA" id="ARBA00023163"/>
    </source>
</evidence>
<keyword evidence="1" id="KW-0805">Transcription regulation</keyword>
<feature type="domain" description="HTH tetR-type" evidence="5">
    <location>
        <begin position="17"/>
        <end position="77"/>
    </location>
</feature>
<dbReference type="InterPro" id="IPR001647">
    <property type="entry name" value="HTH_TetR"/>
</dbReference>
<protein>
    <submittedName>
        <fullName evidence="6">Bacterial regulatory s, tetR family protein</fullName>
    </submittedName>
</protein>
<evidence type="ECO:0000313" key="7">
    <source>
        <dbReference type="Proteomes" id="UP000035722"/>
    </source>
</evidence>